<comment type="caution">
    <text evidence="1">The sequence shown here is derived from an EMBL/GenBank/DDBJ whole genome shotgun (WGS) entry which is preliminary data.</text>
</comment>
<protein>
    <submittedName>
        <fullName evidence="1">Uncharacterized protein</fullName>
    </submittedName>
</protein>
<dbReference type="Proteomes" id="UP000317715">
    <property type="component" value="Unassembled WGS sequence"/>
</dbReference>
<dbReference type="AlphaFoldDB" id="A0A4Y3NI96"/>
<keyword evidence="2" id="KW-1185">Reference proteome</keyword>
<sequence>MIPDVGGSAVRGRSVALPGARIYAVEDCGTDHGTQDGTKQCAARGAAKEGTGDSAKECTQKEAPAIAVRSIRHGHSLRCRCH</sequence>
<accession>A0A4Y3NI96</accession>
<organism evidence="1 2">
    <name type="scientific">Paenarthrobacter aurescens</name>
    <name type="common">Arthrobacter aurescens</name>
    <dbReference type="NCBI Taxonomy" id="43663"/>
    <lineage>
        <taxon>Bacteria</taxon>
        <taxon>Bacillati</taxon>
        <taxon>Actinomycetota</taxon>
        <taxon>Actinomycetes</taxon>
        <taxon>Micrococcales</taxon>
        <taxon>Micrococcaceae</taxon>
        <taxon>Paenarthrobacter</taxon>
    </lineage>
</organism>
<dbReference type="EMBL" id="BJMD01000030">
    <property type="protein sequence ID" value="GEB20943.1"/>
    <property type="molecule type" value="Genomic_DNA"/>
</dbReference>
<gene>
    <name evidence="1" type="ORF">AAU01_36980</name>
</gene>
<reference evidence="1 2" key="1">
    <citation type="submission" date="2019-06" db="EMBL/GenBank/DDBJ databases">
        <title>Whole genome shotgun sequence of Paenarthrobacter aurescens NBRC 12136.</title>
        <authorList>
            <person name="Hosoyama A."/>
            <person name="Uohara A."/>
            <person name="Ohji S."/>
            <person name="Ichikawa N."/>
        </authorList>
    </citation>
    <scope>NUCLEOTIDE SEQUENCE [LARGE SCALE GENOMIC DNA]</scope>
    <source>
        <strain evidence="1 2">NBRC 12136</strain>
    </source>
</reference>
<proteinExistence type="predicted"/>
<name>A0A4Y3NI96_PAEAU</name>
<evidence type="ECO:0000313" key="1">
    <source>
        <dbReference type="EMBL" id="GEB20943.1"/>
    </source>
</evidence>
<evidence type="ECO:0000313" key="2">
    <source>
        <dbReference type="Proteomes" id="UP000317715"/>
    </source>
</evidence>